<name>A0A7J7IG25_9RHOD</name>
<accession>A0A7J7IG25</accession>
<evidence type="ECO:0000313" key="2">
    <source>
        <dbReference type="EMBL" id="KAF6001694.1"/>
    </source>
</evidence>
<keyword evidence="3" id="KW-1185">Reference proteome</keyword>
<reference evidence="2 3" key="1">
    <citation type="journal article" date="2020" name="J. Phycol.">
        <title>Comparative genome analysis reveals Cyanidiococcus gen. nov., a new extremophilic red algal genus sister to Cyanidioschyzon (Cyanidioschyzonaceae, Rhodophyta).</title>
        <authorList>
            <person name="Liu S.-L."/>
            <person name="Chiang Y.-R."/>
            <person name="Yoon H.S."/>
            <person name="Fu H.-Y."/>
        </authorList>
    </citation>
    <scope>NUCLEOTIDE SEQUENCE [LARGE SCALE GENOMIC DNA]</scope>
    <source>
        <strain evidence="2 3">THAL066</strain>
    </source>
</reference>
<dbReference type="EMBL" id="VWRR01000013">
    <property type="protein sequence ID" value="KAF6001694.1"/>
    <property type="molecule type" value="Genomic_DNA"/>
</dbReference>
<evidence type="ECO:0000313" key="3">
    <source>
        <dbReference type="Proteomes" id="UP000530660"/>
    </source>
</evidence>
<comment type="caution">
    <text evidence="2">The sequence shown here is derived from an EMBL/GenBank/DDBJ whole genome shotgun (WGS) entry which is preliminary data.</text>
</comment>
<feature type="compositionally biased region" description="Basic and acidic residues" evidence="1">
    <location>
        <begin position="204"/>
        <end position="220"/>
    </location>
</feature>
<gene>
    <name evidence="2" type="ORF">F1559_001702</name>
</gene>
<sequence length="237" mass="26679">MGCWFVPSPWTAVYICPAALIMGRLMFCGTRVGSTTPWVDIFMTETIGINVASHIHHNQMDGFAHPPPYPKHHVWHRSNSLGGEIASPLTERLSRSSSHTDGLIYTERRLHSIPRSRSMDADLVYSRASPFLDNERLNGHAPSGSLESLLTIPTCRIGQKLTLQRSQSMDDGLTAVLRSDCQRIHISKEFVSRRRMQILENIAEHSPSRTDEELQEDGRLQETTSNGDRATVFARDE</sequence>
<evidence type="ECO:0000256" key="1">
    <source>
        <dbReference type="SAM" id="MobiDB-lite"/>
    </source>
</evidence>
<protein>
    <submittedName>
        <fullName evidence="2">Uncharacterized protein</fullName>
    </submittedName>
</protein>
<organism evidence="2 3">
    <name type="scientific">Cyanidiococcus yangmingshanensis</name>
    <dbReference type="NCBI Taxonomy" id="2690220"/>
    <lineage>
        <taxon>Eukaryota</taxon>
        <taxon>Rhodophyta</taxon>
        <taxon>Bangiophyceae</taxon>
        <taxon>Cyanidiales</taxon>
        <taxon>Cyanidiaceae</taxon>
        <taxon>Cyanidiococcus</taxon>
    </lineage>
</organism>
<proteinExistence type="predicted"/>
<dbReference type="AlphaFoldDB" id="A0A7J7IG25"/>
<feature type="region of interest" description="Disordered" evidence="1">
    <location>
        <begin position="204"/>
        <end position="237"/>
    </location>
</feature>
<dbReference type="Proteomes" id="UP000530660">
    <property type="component" value="Unassembled WGS sequence"/>
</dbReference>